<dbReference type="EMBL" id="UOEO01000036">
    <property type="protein sequence ID" value="VAW15640.1"/>
    <property type="molecule type" value="Genomic_DNA"/>
</dbReference>
<sequence>MVSPHSELVELRTTKAQSEARHLIPRIQFVMLGQPFGVRTKPPIIHL</sequence>
<evidence type="ECO:0000313" key="1">
    <source>
        <dbReference type="EMBL" id="VAW15640.1"/>
    </source>
</evidence>
<organism evidence="1">
    <name type="scientific">hydrothermal vent metagenome</name>
    <dbReference type="NCBI Taxonomy" id="652676"/>
    <lineage>
        <taxon>unclassified sequences</taxon>
        <taxon>metagenomes</taxon>
        <taxon>ecological metagenomes</taxon>
    </lineage>
</organism>
<gene>
    <name evidence="1" type="ORF">MNBD_ALPHA12-516</name>
</gene>
<proteinExistence type="predicted"/>
<name>A0A3B0TFH2_9ZZZZ</name>
<reference evidence="1" key="1">
    <citation type="submission" date="2018-06" db="EMBL/GenBank/DDBJ databases">
        <authorList>
            <person name="Zhirakovskaya E."/>
        </authorList>
    </citation>
    <scope>NUCLEOTIDE SEQUENCE</scope>
</reference>
<protein>
    <submittedName>
        <fullName evidence="1">Uncharacterized protein</fullName>
    </submittedName>
</protein>
<dbReference type="AlphaFoldDB" id="A0A3B0TFH2"/>
<accession>A0A3B0TFH2</accession>